<reference evidence="2 3" key="1">
    <citation type="submission" date="2014-06" db="EMBL/GenBank/DDBJ databases">
        <title>Evolutionary Origins and Diversification of the Mycorrhizal Mutualists.</title>
        <authorList>
            <consortium name="DOE Joint Genome Institute"/>
            <consortium name="Mycorrhizal Genomics Consortium"/>
            <person name="Kohler A."/>
            <person name="Kuo A."/>
            <person name="Nagy L.G."/>
            <person name="Floudas D."/>
            <person name="Copeland A."/>
            <person name="Barry K.W."/>
            <person name="Cichocki N."/>
            <person name="Veneault-Fourrey C."/>
            <person name="LaButti K."/>
            <person name="Lindquist E.A."/>
            <person name="Lipzen A."/>
            <person name="Lundell T."/>
            <person name="Morin E."/>
            <person name="Murat C."/>
            <person name="Riley R."/>
            <person name="Ohm R."/>
            <person name="Sun H."/>
            <person name="Tunlid A."/>
            <person name="Henrissat B."/>
            <person name="Grigoriev I.V."/>
            <person name="Hibbett D.S."/>
            <person name="Martin F."/>
        </authorList>
    </citation>
    <scope>NUCLEOTIDE SEQUENCE [LARGE SCALE GENOMIC DNA]</scope>
    <source>
        <strain evidence="2 3">SS14</strain>
    </source>
</reference>
<dbReference type="EMBL" id="KN837161">
    <property type="protein sequence ID" value="KIJ38347.1"/>
    <property type="molecule type" value="Genomic_DNA"/>
</dbReference>
<organism evidence="2 3">
    <name type="scientific">Sphaerobolus stellatus (strain SS14)</name>
    <dbReference type="NCBI Taxonomy" id="990650"/>
    <lineage>
        <taxon>Eukaryota</taxon>
        <taxon>Fungi</taxon>
        <taxon>Dikarya</taxon>
        <taxon>Basidiomycota</taxon>
        <taxon>Agaricomycotina</taxon>
        <taxon>Agaricomycetes</taxon>
        <taxon>Phallomycetidae</taxon>
        <taxon>Geastrales</taxon>
        <taxon>Sphaerobolaceae</taxon>
        <taxon>Sphaerobolus</taxon>
    </lineage>
</organism>
<evidence type="ECO:0000313" key="3">
    <source>
        <dbReference type="Proteomes" id="UP000054279"/>
    </source>
</evidence>
<feature type="region of interest" description="Disordered" evidence="1">
    <location>
        <begin position="96"/>
        <end position="119"/>
    </location>
</feature>
<keyword evidence="3" id="KW-1185">Reference proteome</keyword>
<feature type="region of interest" description="Disordered" evidence="1">
    <location>
        <begin position="145"/>
        <end position="164"/>
    </location>
</feature>
<dbReference type="HOGENOM" id="CLU_1428834_0_0_1"/>
<accession>A0A0C9VA08</accession>
<feature type="compositionally biased region" description="Polar residues" evidence="1">
    <location>
        <begin position="148"/>
        <end position="164"/>
    </location>
</feature>
<dbReference type="Proteomes" id="UP000054279">
    <property type="component" value="Unassembled WGS sequence"/>
</dbReference>
<evidence type="ECO:0000256" key="1">
    <source>
        <dbReference type="SAM" id="MobiDB-lite"/>
    </source>
</evidence>
<dbReference type="AlphaFoldDB" id="A0A0C9VA08"/>
<protein>
    <submittedName>
        <fullName evidence="2">Uncharacterized protein</fullName>
    </submittedName>
</protein>
<evidence type="ECO:0000313" key="2">
    <source>
        <dbReference type="EMBL" id="KIJ38347.1"/>
    </source>
</evidence>
<proteinExistence type="predicted"/>
<name>A0A0C9VA08_SPHS4</name>
<sequence>MDAEFHRIDMKHGNCLMRATPSGEPLSPTSPTSGQFLIQSISGLTTSLSCPSMDFLASMDDNTPIYSVTFCQCSISSMLLGSWTVILHDATRRRSDISDQGEVVQPVPTSPDNSRSLPDHPGLVGTGWYWELVVDRYGSAIGRPLGRTRQSTMTPDSIESQNKPTMNSNEILKCMNDLSNQHSRYQFILF</sequence>
<gene>
    <name evidence="2" type="ORF">M422DRAFT_258998</name>
</gene>